<reference evidence="1" key="1">
    <citation type="journal article" date="2021" name="G3 (Bethesda)">
        <title>Genome and transcriptome analysis of the beet armyworm Spodoptera exigua reveals targets for pest control. .</title>
        <authorList>
            <person name="Simon S."/>
            <person name="Breeschoten T."/>
            <person name="Jansen H.J."/>
            <person name="Dirks R.P."/>
            <person name="Schranz M.E."/>
            <person name="Ros V.I.D."/>
        </authorList>
    </citation>
    <scope>NUCLEOTIDE SEQUENCE</scope>
    <source>
        <strain evidence="1">TB_SE_WUR_2020</strain>
    </source>
</reference>
<dbReference type="Proteomes" id="UP000814243">
    <property type="component" value="Unassembled WGS sequence"/>
</dbReference>
<evidence type="ECO:0000313" key="1">
    <source>
        <dbReference type="EMBL" id="KAH9639056.1"/>
    </source>
</evidence>
<protein>
    <submittedName>
        <fullName evidence="1">Uncharacterized protein</fullName>
    </submittedName>
</protein>
<gene>
    <name evidence="1" type="ORF">HF086_003587</name>
</gene>
<organism evidence="1 2">
    <name type="scientific">Spodoptera exigua</name>
    <name type="common">Beet armyworm</name>
    <name type="synonym">Noctua fulgens</name>
    <dbReference type="NCBI Taxonomy" id="7107"/>
    <lineage>
        <taxon>Eukaryota</taxon>
        <taxon>Metazoa</taxon>
        <taxon>Ecdysozoa</taxon>
        <taxon>Arthropoda</taxon>
        <taxon>Hexapoda</taxon>
        <taxon>Insecta</taxon>
        <taxon>Pterygota</taxon>
        <taxon>Neoptera</taxon>
        <taxon>Endopterygota</taxon>
        <taxon>Lepidoptera</taxon>
        <taxon>Glossata</taxon>
        <taxon>Ditrysia</taxon>
        <taxon>Noctuoidea</taxon>
        <taxon>Noctuidae</taxon>
        <taxon>Amphipyrinae</taxon>
        <taxon>Spodoptera</taxon>
    </lineage>
</organism>
<name>A0A922ML78_SPOEX</name>
<dbReference type="EMBL" id="JACEFF010000357">
    <property type="protein sequence ID" value="KAH9639056.1"/>
    <property type="molecule type" value="Genomic_DNA"/>
</dbReference>
<comment type="caution">
    <text evidence="1">The sequence shown here is derived from an EMBL/GenBank/DDBJ whole genome shotgun (WGS) entry which is preliminary data.</text>
</comment>
<sequence length="85" mass="9836">MKRLHLNPDETFSREDFNYEINEKLPFGLSLATFLIPVVTVDTEKAPQVDESLDITSFNVEQTNDLYTERLNGVVNDYVKWGILK</sequence>
<evidence type="ECO:0000313" key="2">
    <source>
        <dbReference type="Proteomes" id="UP000814243"/>
    </source>
</evidence>
<dbReference type="AlphaFoldDB" id="A0A922ML78"/>
<accession>A0A922ML78</accession>
<proteinExistence type="predicted"/>